<dbReference type="Proteomes" id="UP001215598">
    <property type="component" value="Unassembled WGS sequence"/>
</dbReference>
<evidence type="ECO:0000313" key="2">
    <source>
        <dbReference type="EMBL" id="KAJ7731066.1"/>
    </source>
</evidence>
<name>A0AAD7HY65_9AGAR</name>
<comment type="caution">
    <text evidence="2">The sequence shown here is derived from an EMBL/GenBank/DDBJ whole genome shotgun (WGS) entry which is preliminary data.</text>
</comment>
<evidence type="ECO:0000256" key="1">
    <source>
        <dbReference type="SAM" id="MobiDB-lite"/>
    </source>
</evidence>
<feature type="region of interest" description="Disordered" evidence="1">
    <location>
        <begin position="101"/>
        <end position="139"/>
    </location>
</feature>
<organism evidence="2 3">
    <name type="scientific">Mycena metata</name>
    <dbReference type="NCBI Taxonomy" id="1033252"/>
    <lineage>
        <taxon>Eukaryota</taxon>
        <taxon>Fungi</taxon>
        <taxon>Dikarya</taxon>
        <taxon>Basidiomycota</taxon>
        <taxon>Agaricomycotina</taxon>
        <taxon>Agaricomycetes</taxon>
        <taxon>Agaricomycetidae</taxon>
        <taxon>Agaricales</taxon>
        <taxon>Marasmiineae</taxon>
        <taxon>Mycenaceae</taxon>
        <taxon>Mycena</taxon>
    </lineage>
</organism>
<evidence type="ECO:0000313" key="3">
    <source>
        <dbReference type="Proteomes" id="UP001215598"/>
    </source>
</evidence>
<protein>
    <submittedName>
        <fullName evidence="2">Uncharacterized protein</fullName>
    </submittedName>
</protein>
<proteinExistence type="predicted"/>
<dbReference type="EMBL" id="JARKIB010000155">
    <property type="protein sequence ID" value="KAJ7731066.1"/>
    <property type="molecule type" value="Genomic_DNA"/>
</dbReference>
<reference evidence="2" key="1">
    <citation type="submission" date="2023-03" db="EMBL/GenBank/DDBJ databases">
        <title>Massive genome expansion in bonnet fungi (Mycena s.s.) driven by repeated elements and novel gene families across ecological guilds.</title>
        <authorList>
            <consortium name="Lawrence Berkeley National Laboratory"/>
            <person name="Harder C.B."/>
            <person name="Miyauchi S."/>
            <person name="Viragh M."/>
            <person name="Kuo A."/>
            <person name="Thoen E."/>
            <person name="Andreopoulos B."/>
            <person name="Lu D."/>
            <person name="Skrede I."/>
            <person name="Drula E."/>
            <person name="Henrissat B."/>
            <person name="Morin E."/>
            <person name="Kohler A."/>
            <person name="Barry K."/>
            <person name="LaButti K."/>
            <person name="Morin E."/>
            <person name="Salamov A."/>
            <person name="Lipzen A."/>
            <person name="Mereny Z."/>
            <person name="Hegedus B."/>
            <person name="Baldrian P."/>
            <person name="Stursova M."/>
            <person name="Weitz H."/>
            <person name="Taylor A."/>
            <person name="Grigoriev I.V."/>
            <person name="Nagy L.G."/>
            <person name="Martin F."/>
            <person name="Kauserud H."/>
        </authorList>
    </citation>
    <scope>NUCLEOTIDE SEQUENCE</scope>
    <source>
        <strain evidence="2">CBHHK182m</strain>
    </source>
</reference>
<feature type="compositionally biased region" description="Basic and acidic residues" evidence="1">
    <location>
        <begin position="1"/>
        <end position="16"/>
    </location>
</feature>
<keyword evidence="3" id="KW-1185">Reference proteome</keyword>
<feature type="region of interest" description="Disordered" evidence="1">
    <location>
        <begin position="1"/>
        <end position="36"/>
    </location>
</feature>
<gene>
    <name evidence="2" type="ORF">B0H16DRAFT_1469309</name>
</gene>
<feature type="compositionally biased region" description="Gly residues" evidence="1">
    <location>
        <begin position="115"/>
        <end position="131"/>
    </location>
</feature>
<feature type="region of interest" description="Disordered" evidence="1">
    <location>
        <begin position="172"/>
        <end position="196"/>
    </location>
</feature>
<sequence length="196" mass="20281">MSDLNKQREGLRRSGDPEQAGSKTATDRVVGREVDADAEEKMKLQGDIEILATQYRPARAVGGVDMGCRKVGEECGKDWREGENAVASAAKMYGLGCGRAVGGASGTRDSRVKGKGGVGRNGQGQGGGGRRVGGDDDNSVSIKCQYCWQTDMYSGDVGTRGRVSALGAKLATASGGSGQYRQPGEGLSLSSLDVSA</sequence>
<dbReference type="AlphaFoldDB" id="A0AAD7HY65"/>
<accession>A0AAD7HY65</accession>
<feature type="compositionally biased region" description="Basic and acidic residues" evidence="1">
    <location>
        <begin position="25"/>
        <end position="36"/>
    </location>
</feature>